<keyword evidence="3 14" id="KW-0813">Transport</keyword>
<evidence type="ECO:0000256" key="2">
    <source>
        <dbReference type="ARBA" id="ARBA00009810"/>
    </source>
</evidence>
<comment type="similarity">
    <text evidence="2 14 15">Belongs to the TonB-dependent receptor family.</text>
</comment>
<dbReference type="InterPro" id="IPR037066">
    <property type="entry name" value="Plug_dom_sf"/>
</dbReference>
<dbReference type="Pfam" id="PF07715">
    <property type="entry name" value="Plug"/>
    <property type="match status" value="1"/>
</dbReference>
<comment type="subcellular location">
    <subcellularLocation>
        <location evidence="1 14">Cell outer membrane</location>
        <topology evidence="1 14">Multi-pass membrane protein</topology>
    </subcellularLocation>
</comment>
<dbReference type="CDD" id="cd01347">
    <property type="entry name" value="ligand_gated_channel"/>
    <property type="match status" value="1"/>
</dbReference>
<evidence type="ECO:0000256" key="1">
    <source>
        <dbReference type="ARBA" id="ARBA00004571"/>
    </source>
</evidence>
<evidence type="ECO:0000256" key="6">
    <source>
        <dbReference type="ARBA" id="ARBA00022692"/>
    </source>
</evidence>
<keyword evidence="4 14" id="KW-1134">Transmembrane beta strand</keyword>
<keyword evidence="9" id="KW-0406">Ion transport</keyword>
<keyword evidence="13 14" id="KW-0998">Cell outer membrane</keyword>
<organism evidence="18 19">
    <name type="scientific">Rhizosaccharibacter radicis</name>
    <dbReference type="NCBI Taxonomy" id="2782605"/>
    <lineage>
        <taxon>Bacteria</taxon>
        <taxon>Pseudomonadati</taxon>
        <taxon>Pseudomonadota</taxon>
        <taxon>Alphaproteobacteria</taxon>
        <taxon>Acetobacterales</taxon>
        <taxon>Acetobacteraceae</taxon>
        <taxon>Rhizosaccharibacter</taxon>
    </lineage>
</organism>
<dbReference type="InterPro" id="IPR012910">
    <property type="entry name" value="Plug_dom"/>
</dbReference>
<evidence type="ECO:0000256" key="7">
    <source>
        <dbReference type="ARBA" id="ARBA00022729"/>
    </source>
</evidence>
<dbReference type="EMBL" id="JAMZEJ010000009">
    <property type="protein sequence ID" value="MCQ8242040.1"/>
    <property type="molecule type" value="Genomic_DNA"/>
</dbReference>
<keyword evidence="11 14" id="KW-0472">Membrane</keyword>
<evidence type="ECO:0000313" key="18">
    <source>
        <dbReference type="EMBL" id="MCQ8242040.1"/>
    </source>
</evidence>
<reference evidence="18 19" key="1">
    <citation type="submission" date="2022-06" db="EMBL/GenBank/DDBJ databases">
        <title>Rhizosaccharibacter gen. nov. sp. nov. KSS12, endophytic bacteria isolated from sugarcane.</title>
        <authorList>
            <person name="Pitiwittayakul N."/>
        </authorList>
    </citation>
    <scope>NUCLEOTIDE SEQUENCE [LARGE SCALE GENOMIC DNA]</scope>
    <source>
        <strain evidence="18 19">KSS12</strain>
    </source>
</reference>
<dbReference type="RefSeq" id="WP_422920794.1">
    <property type="nucleotide sequence ID" value="NZ_JAMZEJ010000009.1"/>
</dbReference>
<evidence type="ECO:0000256" key="4">
    <source>
        <dbReference type="ARBA" id="ARBA00022452"/>
    </source>
</evidence>
<protein>
    <submittedName>
        <fullName evidence="18">TonB-dependent siderophore receptor</fullName>
    </submittedName>
</protein>
<evidence type="ECO:0000256" key="14">
    <source>
        <dbReference type="PROSITE-ProRule" id="PRU01360"/>
    </source>
</evidence>
<dbReference type="NCBIfam" id="TIGR01783">
    <property type="entry name" value="TonB-siderophor"/>
    <property type="match status" value="1"/>
</dbReference>
<evidence type="ECO:0000259" key="17">
    <source>
        <dbReference type="Pfam" id="PF07715"/>
    </source>
</evidence>
<dbReference type="SUPFAM" id="SSF56935">
    <property type="entry name" value="Porins"/>
    <property type="match status" value="1"/>
</dbReference>
<keyword evidence="19" id="KW-1185">Reference proteome</keyword>
<proteinExistence type="inferred from homology"/>
<name>A0ABT1W361_9PROT</name>
<dbReference type="Proteomes" id="UP001524547">
    <property type="component" value="Unassembled WGS sequence"/>
</dbReference>
<sequence>MPLSPRRRRPRSKRGGLRWAGIVLPGLVASACVPVFALAPAFAQDADQSDDAAETGSEDVLVKGQRHGFMTTDASSGTKTDTPLIETPQSVTVIPRAQLTQQDAHTLNEALRYTAGINTQTRGGSGNQFDQFTLRGFGTIGSINNTYLDGMKLLGATYITPQIDSYAVDRIEVLKGPASVLYGQSNPAGLINEVSKLPTATPYHELGAEGGTFGQVQGTADLSGPIDQAGHWLYRVTGLVRNGGAQVDHVRQRRVLVQPSLSWVPDTNTSLTLQGFYQRDPYGGYYGAFPQSGTIIGNPRGQLSRSFYDGDSNFENYDRTQYGLGYQLEHRFSDRFAVKQKFRWLQVNGDYRSVYTAGYGYQTQHLPNNELLARGVIGSVAGANTFTVDNQASLRARTGPMSHLFLLGVDYQNQGSATTLAGDFTGAGAPPLDIWAPVYGLPVASPPVYSDTTQSFGQVGFYGQDQIRIGRLIILGGGRYDFAGTSTYNRLSRTTSDSFDRKFTGRAGILYEFAGGIAPYFSYSQSFQPTTGTNLFGQGFKPTTGEQYEAGVKYQPPGWNTLITASAFQIKQNNLTTPDPRNAQNTIQAGQGRSRGFEVEAHASPVPGLDLVASYTYLDAIYTKDNSGLQGKAFQAVPKHSASGWADYTLRRGRLVGLGAGAGIRFIGPSAGNADNTLNISQTTLVDLTLHYDLTVRRRWIHDAQLYVNATNLFDRTYLASCYGQQWCFYGPQRTVLGGIRYHW</sequence>
<evidence type="ECO:0000256" key="8">
    <source>
        <dbReference type="ARBA" id="ARBA00023004"/>
    </source>
</evidence>
<evidence type="ECO:0000256" key="3">
    <source>
        <dbReference type="ARBA" id="ARBA00022448"/>
    </source>
</evidence>
<dbReference type="Pfam" id="PF00593">
    <property type="entry name" value="TonB_dep_Rec_b-barrel"/>
    <property type="match status" value="1"/>
</dbReference>
<keyword evidence="7" id="KW-0732">Signal</keyword>
<keyword evidence="10 15" id="KW-0798">TonB box</keyword>
<dbReference type="InterPro" id="IPR036942">
    <property type="entry name" value="Beta-barrel_TonB_sf"/>
</dbReference>
<accession>A0ABT1W361</accession>
<dbReference type="PROSITE" id="PS51257">
    <property type="entry name" value="PROKAR_LIPOPROTEIN"/>
    <property type="match status" value="1"/>
</dbReference>
<feature type="domain" description="TonB-dependent receptor plug" evidence="17">
    <location>
        <begin position="84"/>
        <end position="189"/>
    </location>
</feature>
<evidence type="ECO:0000256" key="13">
    <source>
        <dbReference type="ARBA" id="ARBA00023237"/>
    </source>
</evidence>
<dbReference type="Gene3D" id="2.40.170.20">
    <property type="entry name" value="TonB-dependent receptor, beta-barrel domain"/>
    <property type="match status" value="1"/>
</dbReference>
<gene>
    <name evidence="18" type="ORF">NFI88_14460</name>
</gene>
<evidence type="ECO:0000256" key="12">
    <source>
        <dbReference type="ARBA" id="ARBA00023170"/>
    </source>
</evidence>
<evidence type="ECO:0000259" key="16">
    <source>
        <dbReference type="Pfam" id="PF00593"/>
    </source>
</evidence>
<dbReference type="PROSITE" id="PS52016">
    <property type="entry name" value="TONB_DEPENDENT_REC_3"/>
    <property type="match status" value="1"/>
</dbReference>
<evidence type="ECO:0000256" key="9">
    <source>
        <dbReference type="ARBA" id="ARBA00023065"/>
    </source>
</evidence>
<evidence type="ECO:0000313" key="19">
    <source>
        <dbReference type="Proteomes" id="UP001524547"/>
    </source>
</evidence>
<dbReference type="InterPro" id="IPR039426">
    <property type="entry name" value="TonB-dep_rcpt-like"/>
</dbReference>
<keyword evidence="8" id="KW-0408">Iron</keyword>
<dbReference type="InterPro" id="IPR010105">
    <property type="entry name" value="TonB_sidphr_rcpt"/>
</dbReference>
<comment type="caution">
    <text evidence="18">The sequence shown here is derived from an EMBL/GenBank/DDBJ whole genome shotgun (WGS) entry which is preliminary data.</text>
</comment>
<dbReference type="PANTHER" id="PTHR32552">
    <property type="entry name" value="FERRICHROME IRON RECEPTOR-RELATED"/>
    <property type="match status" value="1"/>
</dbReference>
<keyword evidence="6 14" id="KW-0812">Transmembrane</keyword>
<evidence type="ECO:0000256" key="11">
    <source>
        <dbReference type="ARBA" id="ARBA00023136"/>
    </source>
</evidence>
<keyword evidence="12 18" id="KW-0675">Receptor</keyword>
<keyword evidence="5" id="KW-0410">Iron transport</keyword>
<evidence type="ECO:0000256" key="10">
    <source>
        <dbReference type="ARBA" id="ARBA00023077"/>
    </source>
</evidence>
<evidence type="ECO:0000256" key="15">
    <source>
        <dbReference type="RuleBase" id="RU003357"/>
    </source>
</evidence>
<dbReference type="PANTHER" id="PTHR32552:SF68">
    <property type="entry name" value="FERRICHROME OUTER MEMBRANE TRANSPORTER_PHAGE RECEPTOR"/>
    <property type="match status" value="1"/>
</dbReference>
<evidence type="ECO:0000256" key="5">
    <source>
        <dbReference type="ARBA" id="ARBA00022496"/>
    </source>
</evidence>
<dbReference type="InterPro" id="IPR000531">
    <property type="entry name" value="Beta-barrel_TonB"/>
</dbReference>
<feature type="domain" description="TonB-dependent receptor-like beta-barrel" evidence="16">
    <location>
        <begin position="265"/>
        <end position="713"/>
    </location>
</feature>
<dbReference type="Gene3D" id="2.170.130.10">
    <property type="entry name" value="TonB-dependent receptor, plug domain"/>
    <property type="match status" value="1"/>
</dbReference>